<keyword evidence="1" id="KW-0732">Signal</keyword>
<comment type="caution">
    <text evidence="3">The sequence shown here is derived from an EMBL/GenBank/DDBJ whole genome shotgun (WGS) entry which is preliminary data.</text>
</comment>
<dbReference type="OrthoDB" id="9809733at2"/>
<feature type="domain" description="Thioredoxin" evidence="2">
    <location>
        <begin position="55"/>
        <end position="198"/>
    </location>
</feature>
<proteinExistence type="predicted"/>
<gene>
    <name evidence="3" type="ORF">CDO51_10890</name>
</gene>
<feature type="signal peptide" evidence="1">
    <location>
        <begin position="1"/>
        <end position="21"/>
    </location>
</feature>
<dbReference type="InterPro" id="IPR036249">
    <property type="entry name" value="Thioredoxin-like_sf"/>
</dbReference>
<dbReference type="Gene3D" id="3.40.30.10">
    <property type="entry name" value="Glutaredoxin"/>
    <property type="match status" value="1"/>
</dbReference>
<evidence type="ECO:0000313" key="3">
    <source>
        <dbReference type="EMBL" id="OWZ82998.1"/>
    </source>
</evidence>
<name>A0A226BVD0_9FIRM</name>
<accession>A0A226BVD0</accession>
<dbReference type="InterPro" id="IPR000866">
    <property type="entry name" value="AhpC/TSA"/>
</dbReference>
<feature type="chain" id="PRO_5039124899" description="Thioredoxin domain-containing protein" evidence="1">
    <location>
        <begin position="22"/>
        <end position="198"/>
    </location>
</feature>
<evidence type="ECO:0000256" key="1">
    <source>
        <dbReference type="SAM" id="SignalP"/>
    </source>
</evidence>
<dbReference type="AlphaFoldDB" id="A0A226BVD0"/>
<organism evidence="3 4">
    <name type="scientific">Natranaerobius trueperi</name>
    <dbReference type="NCBI Taxonomy" id="759412"/>
    <lineage>
        <taxon>Bacteria</taxon>
        <taxon>Bacillati</taxon>
        <taxon>Bacillota</taxon>
        <taxon>Clostridia</taxon>
        <taxon>Natranaerobiales</taxon>
        <taxon>Natranaerobiaceae</taxon>
        <taxon>Natranaerobius</taxon>
    </lineage>
</organism>
<dbReference type="InterPro" id="IPR050553">
    <property type="entry name" value="Thioredoxin_ResA/DsbE_sf"/>
</dbReference>
<dbReference type="SUPFAM" id="SSF52833">
    <property type="entry name" value="Thioredoxin-like"/>
    <property type="match status" value="1"/>
</dbReference>
<dbReference type="EMBL" id="NIQC01000030">
    <property type="protein sequence ID" value="OWZ82998.1"/>
    <property type="molecule type" value="Genomic_DNA"/>
</dbReference>
<protein>
    <recommendedName>
        <fullName evidence="2">Thioredoxin domain-containing protein</fullName>
    </recommendedName>
</protein>
<dbReference type="PANTHER" id="PTHR42852:SF17">
    <property type="entry name" value="THIOREDOXIN-LIKE PROTEIN HI_1115"/>
    <property type="match status" value="1"/>
</dbReference>
<evidence type="ECO:0000259" key="2">
    <source>
        <dbReference type="PROSITE" id="PS51352"/>
    </source>
</evidence>
<dbReference type="PANTHER" id="PTHR42852">
    <property type="entry name" value="THIOL:DISULFIDE INTERCHANGE PROTEIN DSBE"/>
    <property type="match status" value="1"/>
</dbReference>
<keyword evidence="4" id="KW-1185">Reference proteome</keyword>
<dbReference type="PROSITE" id="PS51352">
    <property type="entry name" value="THIOREDOXIN_2"/>
    <property type="match status" value="1"/>
</dbReference>
<dbReference type="GO" id="GO:0016491">
    <property type="term" value="F:oxidoreductase activity"/>
    <property type="evidence" value="ECO:0007669"/>
    <property type="project" value="InterPro"/>
</dbReference>
<dbReference type="RefSeq" id="WP_089024287.1">
    <property type="nucleotide sequence ID" value="NZ_NIQC01000030.1"/>
</dbReference>
<dbReference type="GO" id="GO:0016209">
    <property type="term" value="F:antioxidant activity"/>
    <property type="evidence" value="ECO:0007669"/>
    <property type="project" value="InterPro"/>
</dbReference>
<dbReference type="CDD" id="cd02966">
    <property type="entry name" value="TlpA_like_family"/>
    <property type="match status" value="1"/>
</dbReference>
<sequence length="198" mass="22950">MLSKKIFTLFVMLLTSLLVTGCNPVELLEENDNSQEKIEINEIESEDIDEKPQENFIKNEDPDVEITNHDVKELSGKKISFPEDIEGNAIVKFWQRSCPICLEEMDDIQELFQRLDNEPNKNIYTVNVQEDPDEIKSFMEQEGYDFPVLFDVDAKMAQDYFVTAFPMTFVVDNEKNVHMSVIGPQDKSQMLNLLEDVE</sequence>
<dbReference type="InterPro" id="IPR013766">
    <property type="entry name" value="Thioredoxin_domain"/>
</dbReference>
<reference evidence="3 4" key="1">
    <citation type="submission" date="2017-06" db="EMBL/GenBank/DDBJ databases">
        <title>Draft Genome Sequence of Natranaerobius trueperi halophilic, alkalithermophilic bacteria from soda lakes.</title>
        <authorList>
            <person name="Zhao B."/>
        </authorList>
    </citation>
    <scope>NUCLEOTIDE SEQUENCE [LARGE SCALE GENOMIC DNA]</scope>
    <source>
        <strain evidence="3 4">DSM 18760</strain>
    </source>
</reference>
<dbReference type="Pfam" id="PF00578">
    <property type="entry name" value="AhpC-TSA"/>
    <property type="match status" value="1"/>
</dbReference>
<dbReference type="PROSITE" id="PS51257">
    <property type="entry name" value="PROKAR_LIPOPROTEIN"/>
    <property type="match status" value="1"/>
</dbReference>
<evidence type="ECO:0000313" key="4">
    <source>
        <dbReference type="Proteomes" id="UP000214588"/>
    </source>
</evidence>
<dbReference type="Proteomes" id="UP000214588">
    <property type="component" value="Unassembled WGS sequence"/>
</dbReference>